<name>A0A5D0NM46_9ACTN</name>
<dbReference type="Pfam" id="PF13374">
    <property type="entry name" value="TPR_10"/>
    <property type="match status" value="1"/>
</dbReference>
<reference evidence="3 4" key="1">
    <citation type="submission" date="2019-08" db="EMBL/GenBank/DDBJ databases">
        <title>Actinomadura sp. nov. CYP1-5 isolated from mountain soil.</title>
        <authorList>
            <person name="Songsumanus A."/>
            <person name="Kuncharoen N."/>
            <person name="Kudo T."/>
            <person name="Yuki M."/>
            <person name="Igarashi Y."/>
            <person name="Tanasupawat S."/>
        </authorList>
    </citation>
    <scope>NUCLEOTIDE SEQUENCE [LARGE SCALE GENOMIC DNA]</scope>
    <source>
        <strain evidence="3 4">JCM 14158</strain>
    </source>
</reference>
<dbReference type="Pfam" id="PF13191">
    <property type="entry name" value="AAA_16"/>
    <property type="match status" value="1"/>
</dbReference>
<gene>
    <name evidence="3" type="ORF">FXF69_19155</name>
</gene>
<dbReference type="EMBL" id="VSFG01000003">
    <property type="protein sequence ID" value="TYB45547.1"/>
    <property type="molecule type" value="Genomic_DNA"/>
</dbReference>
<keyword evidence="4" id="KW-1185">Reference proteome</keyword>
<feature type="compositionally biased region" description="Low complexity" evidence="1">
    <location>
        <begin position="697"/>
        <end position="716"/>
    </location>
</feature>
<dbReference type="Gene3D" id="1.25.40.10">
    <property type="entry name" value="Tetratricopeptide repeat domain"/>
    <property type="match status" value="2"/>
</dbReference>
<evidence type="ECO:0000259" key="2">
    <source>
        <dbReference type="Pfam" id="PF13191"/>
    </source>
</evidence>
<dbReference type="STRING" id="1220554.GCA_001552135_04640"/>
<sequence>MTTGPQETAPGRTNAPVIATFHSLTGGVGGTMAVVNCAALLAAAGRRVLVIDWDLAAPRVHAYLRPFLDETAEGGGLIGLTRRYGETRSDEEAPAAPFDPARQITRLHTGELELPGQLDYLPPTDPAELLRRFTFGRGWDERPAGVDVGEFAAALRRSLAATPYDYVLVDAPDGNSDAAHAATERLPDVLVLGCLPVADSVARTAALARRINELSPTVRILPVLMRVGQSAVDTAEYKRVLAQTAEQFGRSRPGSPDYWERMRVPESPDPRRDAELTVLTARPAADTGLAAAYGRLVAEITRNRVRADVPIKRATVEAYQRMLGRAPERVSVCVLADPRDRAWADWVRFELVKAGVEVCDPPGPGGTVTADRLIAVGTSRPDAGEPPWAGLEVPPECEVMALRTSRHAAVEGLSVTREIRMDWRDEESAREALLQPFAAAAADTRRDLATGFTPKFPRRSIDVRYLPPPNPAFVGRQRELDELRDKLQRTAGPYVLHGEAGTGKSQIALEYAHRFAADYDQVWWIPAQSDQEARAVLSRLARQSLDGQAGRRGAASLGQASYIGGDLVATALDLLGDPDNGTWLLVFDNVDVSTDISALRPRQGGHGHVIVTARGLGSAAAPAEEPVEDAPAGPPAATAEPGSFSRAESVELLRREVPALPAESADRLADLVGDLPLAVSLVAAWIAADQRRRLGGPDPAEASAPVPVADEAPPESVRGRTATGKSVEAFLEAFAERRRIEAETRRGVAPPAAAVLDLSLETLLVGRHGRALRRLVEVLAFLSPEGVSRPLLYSAAMLDALRAADDSFTDSTVLDALLVRAQRLGFLVVDHDRDGQILTHRLVQRLVQDNLGPAERAERRAETLRILAAYCPPDGEVDQPYHREALAELQRHLPHTGDWDTEEGAWNSADERVRRWLVVQVRFLRLAGDRGSAREGRRIAETLLARWPADDPMTVRVRIDFAHLIRFDDPRRAAELFTSALGRQRRSLGIHHPATLMTARGRGAVLRLEGAFNEAYDNDVATWRQIRRVFGADHPLTATATGNLVLSEILVGHYEDALDRELNMQDRLVRVSGDREVRVLASRIVAGILLRELGRYEESEAVLQSTLTTLEDIYPENALNRLSAQRELALARLLRPDPATASAGQLIRRIVPVYARTYGESHAHTLACRIAEGIWARRSGDDAGAAEIMERCRDRYREVYRADDHPFALLAQGNLALCVLADRPGEALELGREAMEGLAARLDVDHPYVLLAQLNHGTLLGGSDDPRDLDEAVELLEQAHAGYTALLGHGHPAVAVAAENLGAVRARRPGPAAREPGRFIEWTAPLI</sequence>
<feature type="region of interest" description="Disordered" evidence="1">
    <location>
        <begin position="620"/>
        <end position="645"/>
    </location>
</feature>
<dbReference type="RefSeq" id="WP_148344401.1">
    <property type="nucleotide sequence ID" value="NZ_VSFG01000003.1"/>
</dbReference>
<feature type="compositionally biased region" description="Basic and acidic residues" evidence="1">
    <location>
        <begin position="258"/>
        <end position="270"/>
    </location>
</feature>
<proteinExistence type="predicted"/>
<protein>
    <submittedName>
        <fullName evidence="3">Tetratricopeptide repeat protein</fullName>
    </submittedName>
</protein>
<feature type="compositionally biased region" description="Low complexity" evidence="1">
    <location>
        <begin position="620"/>
        <end position="642"/>
    </location>
</feature>
<dbReference type="InterPro" id="IPR053137">
    <property type="entry name" value="NLR-like"/>
</dbReference>
<evidence type="ECO:0000313" key="4">
    <source>
        <dbReference type="Proteomes" id="UP000323380"/>
    </source>
</evidence>
<dbReference type="InterPro" id="IPR027417">
    <property type="entry name" value="P-loop_NTPase"/>
</dbReference>
<dbReference type="InterPro" id="IPR011990">
    <property type="entry name" value="TPR-like_helical_dom_sf"/>
</dbReference>
<dbReference type="PANTHER" id="PTHR46082">
    <property type="entry name" value="ATP/GTP-BINDING PROTEIN-RELATED"/>
    <property type="match status" value="1"/>
</dbReference>
<dbReference type="InterPro" id="IPR041664">
    <property type="entry name" value="AAA_16"/>
</dbReference>
<feature type="domain" description="Orc1-like AAA ATPase" evidence="2">
    <location>
        <begin position="473"/>
        <end position="591"/>
    </location>
</feature>
<dbReference type="Gene3D" id="3.40.50.300">
    <property type="entry name" value="P-loop containing nucleotide triphosphate hydrolases"/>
    <property type="match status" value="2"/>
</dbReference>
<dbReference type="NCBIfam" id="NF040586">
    <property type="entry name" value="FxSxx_TPR"/>
    <property type="match status" value="1"/>
</dbReference>
<dbReference type="SUPFAM" id="SSF52540">
    <property type="entry name" value="P-loop containing nucleoside triphosphate hydrolases"/>
    <property type="match status" value="2"/>
</dbReference>
<dbReference type="Proteomes" id="UP000323380">
    <property type="component" value="Unassembled WGS sequence"/>
</dbReference>
<organism evidence="3 4">
    <name type="scientific">Actinomadura chibensis</name>
    <dbReference type="NCBI Taxonomy" id="392828"/>
    <lineage>
        <taxon>Bacteria</taxon>
        <taxon>Bacillati</taxon>
        <taxon>Actinomycetota</taxon>
        <taxon>Actinomycetes</taxon>
        <taxon>Streptosporangiales</taxon>
        <taxon>Thermomonosporaceae</taxon>
        <taxon>Actinomadura</taxon>
    </lineage>
</organism>
<evidence type="ECO:0000313" key="3">
    <source>
        <dbReference type="EMBL" id="TYB45547.1"/>
    </source>
</evidence>
<comment type="caution">
    <text evidence="3">The sequence shown here is derived from an EMBL/GenBank/DDBJ whole genome shotgun (WGS) entry which is preliminary data.</text>
</comment>
<accession>A0A5D0NM46</accession>
<evidence type="ECO:0000256" key="1">
    <source>
        <dbReference type="SAM" id="MobiDB-lite"/>
    </source>
</evidence>
<feature type="region of interest" description="Disordered" evidence="1">
    <location>
        <begin position="248"/>
        <end position="270"/>
    </location>
</feature>
<feature type="region of interest" description="Disordered" evidence="1">
    <location>
        <begin position="696"/>
        <end position="722"/>
    </location>
</feature>
<dbReference type="PANTHER" id="PTHR46082:SF6">
    <property type="entry name" value="AAA+ ATPASE DOMAIN-CONTAINING PROTEIN-RELATED"/>
    <property type="match status" value="1"/>
</dbReference>